<dbReference type="PRINTS" id="PR00019">
    <property type="entry name" value="LEURICHRPT"/>
</dbReference>
<dbReference type="OrthoDB" id="1668230at2759"/>
<evidence type="ECO:0000256" key="4">
    <source>
        <dbReference type="ARBA" id="ARBA00023786"/>
    </source>
</evidence>
<evidence type="ECO:0000313" key="5">
    <source>
        <dbReference type="Proteomes" id="UP000087171"/>
    </source>
</evidence>
<keyword evidence="5" id="KW-1185">Reference proteome</keyword>
<name>A0A1S3E9T2_CICAR</name>
<keyword evidence="1" id="KW-0433">Leucine-rich repeat</keyword>
<keyword evidence="2" id="KW-0677">Repeat</keyword>
<dbReference type="SMART" id="SM00364">
    <property type="entry name" value="LRR_BAC"/>
    <property type="match status" value="8"/>
</dbReference>
<dbReference type="PROSITE" id="PS51450">
    <property type="entry name" value="LRR"/>
    <property type="match status" value="2"/>
</dbReference>
<dbReference type="FunFam" id="3.80.10.10:FF:000746">
    <property type="entry name" value="Plant intracellular Ras-group-related LRR protein 2"/>
    <property type="match status" value="1"/>
</dbReference>
<dbReference type="InterPro" id="IPR032675">
    <property type="entry name" value="LRR_dom_sf"/>
</dbReference>
<dbReference type="RefSeq" id="XP_012571756.1">
    <property type="nucleotide sequence ID" value="XM_012716302.2"/>
</dbReference>
<dbReference type="Pfam" id="PF13855">
    <property type="entry name" value="LRR_8"/>
    <property type="match status" value="2"/>
</dbReference>
<dbReference type="AlphaFoldDB" id="A0A1S3E9T2"/>
<dbReference type="GO" id="GO:0055046">
    <property type="term" value="P:microgametogenesis"/>
    <property type="evidence" value="ECO:0007669"/>
    <property type="project" value="UniProtKB-ARBA"/>
</dbReference>
<dbReference type="InterPro" id="IPR050216">
    <property type="entry name" value="LRR_domain-containing"/>
</dbReference>
<evidence type="ECO:0000256" key="1">
    <source>
        <dbReference type="ARBA" id="ARBA00022614"/>
    </source>
</evidence>
<keyword evidence="3" id="KW-0175">Coiled coil</keyword>
<proteinExistence type="inferred from homology"/>
<protein>
    <submittedName>
        <fullName evidence="6">Plant intracellular Ras-group-related LRR protein 9-like</fullName>
    </submittedName>
</protein>
<dbReference type="STRING" id="3827.A0A1S3E9T2"/>
<dbReference type="InterPro" id="IPR003591">
    <property type="entry name" value="Leu-rich_rpt_typical-subtyp"/>
</dbReference>
<sequence length="517" mass="57710">MDPNPRTFPILSYVMSRLPSLTSKTPTPTDIELFDIEQPHSPPHSQIVSQMPNLTDPQLLASMGRAISDVCQARSVLNLIGHRPTHEEVDHAKAKLLQIEAQLSRQLEGIVLLARPPEIEIHGWRAHQAEKEKQCREEAEKEKRVWKSLLQLDEMHEAYEKLLKDSEKRLVTMYESAGDGDGDGDVVGGGGDEVNEEVVGILQEAYGKGMERIDLSNRKLKLLPEAFGRVPGLLVLDVSANQLLAIPDSIARLENLEELNLSSNLLESLPDSIGLLQRLKLLNVSGNKLTALPDTICQCRSLVELDASFNNLSYLPTNIGYELPNLKKLMIQLNKIRSLPSSICELESLCYLDAHFNELHGLPIAIGRLTNLEVLNLSSNFTDLKELPETFGELTNLRELDLSNNQIHALPDTFGCLDNLTKLNLEQNPIELPPVEIVNQGVQAIKTFMAKRWIDMLVEEERKSNQEMHEQVEGGWLTRSTSWLKNVSGNVVGYLGTAVGSPMLPKSPKDAYLDQQL</sequence>
<dbReference type="PANTHER" id="PTHR48051">
    <property type="match status" value="1"/>
</dbReference>
<dbReference type="GO" id="GO:0005737">
    <property type="term" value="C:cytoplasm"/>
    <property type="evidence" value="ECO:0007669"/>
    <property type="project" value="TreeGrafter"/>
</dbReference>
<dbReference type="KEGG" id="cam:105852204"/>
<comment type="similarity">
    <text evidence="4">Belongs to the SHOC2 family.</text>
</comment>
<dbReference type="SUPFAM" id="SSF52058">
    <property type="entry name" value="L domain-like"/>
    <property type="match status" value="1"/>
</dbReference>
<dbReference type="FunFam" id="3.80.10.10:FF:000610">
    <property type="entry name" value="Plant intracellular Ras-group-related LRR protein 9"/>
    <property type="match status" value="1"/>
</dbReference>
<dbReference type="Proteomes" id="UP000087171">
    <property type="component" value="Chromosome Ca5"/>
</dbReference>
<evidence type="ECO:0000313" key="6">
    <source>
        <dbReference type="RefSeq" id="XP_012571756.1"/>
    </source>
</evidence>
<dbReference type="PANTHER" id="PTHR48051:SF54">
    <property type="entry name" value="LEUCINE-RICH REPEAT-CONTAINING PROTEIN"/>
    <property type="match status" value="1"/>
</dbReference>
<evidence type="ECO:0000256" key="3">
    <source>
        <dbReference type="ARBA" id="ARBA00023054"/>
    </source>
</evidence>
<dbReference type="GeneID" id="105852204"/>
<accession>A0A1S3E9T2</accession>
<gene>
    <name evidence="6" type="primary">LOC105852204</name>
</gene>
<dbReference type="SMART" id="SM00369">
    <property type="entry name" value="LRR_TYP"/>
    <property type="match status" value="8"/>
</dbReference>
<organism evidence="5 6">
    <name type="scientific">Cicer arietinum</name>
    <name type="common">Chickpea</name>
    <name type="synonym">Garbanzo</name>
    <dbReference type="NCBI Taxonomy" id="3827"/>
    <lineage>
        <taxon>Eukaryota</taxon>
        <taxon>Viridiplantae</taxon>
        <taxon>Streptophyta</taxon>
        <taxon>Embryophyta</taxon>
        <taxon>Tracheophyta</taxon>
        <taxon>Spermatophyta</taxon>
        <taxon>Magnoliopsida</taxon>
        <taxon>eudicotyledons</taxon>
        <taxon>Gunneridae</taxon>
        <taxon>Pentapetalae</taxon>
        <taxon>rosids</taxon>
        <taxon>fabids</taxon>
        <taxon>Fabales</taxon>
        <taxon>Fabaceae</taxon>
        <taxon>Papilionoideae</taxon>
        <taxon>50 kb inversion clade</taxon>
        <taxon>NPAAA clade</taxon>
        <taxon>Hologalegina</taxon>
        <taxon>IRL clade</taxon>
        <taxon>Cicereae</taxon>
        <taxon>Cicer</taxon>
    </lineage>
</organism>
<evidence type="ECO:0000256" key="2">
    <source>
        <dbReference type="ARBA" id="ARBA00022737"/>
    </source>
</evidence>
<reference evidence="6" key="2">
    <citation type="submission" date="2025-08" db="UniProtKB">
        <authorList>
            <consortium name="RefSeq"/>
        </authorList>
    </citation>
    <scope>IDENTIFICATION</scope>
    <source>
        <tissue evidence="6">Etiolated seedlings</tissue>
    </source>
</reference>
<dbReference type="Gene3D" id="3.80.10.10">
    <property type="entry name" value="Ribonuclease Inhibitor"/>
    <property type="match status" value="1"/>
</dbReference>
<reference evidence="5" key="1">
    <citation type="journal article" date="2013" name="Nat. Biotechnol.">
        <title>Draft genome sequence of chickpea (Cicer arietinum) provides a resource for trait improvement.</title>
        <authorList>
            <person name="Varshney R.K."/>
            <person name="Song C."/>
            <person name="Saxena R.K."/>
            <person name="Azam S."/>
            <person name="Yu S."/>
            <person name="Sharpe A.G."/>
            <person name="Cannon S."/>
            <person name="Baek J."/>
            <person name="Rosen B.D."/>
            <person name="Tar'an B."/>
            <person name="Millan T."/>
            <person name="Zhang X."/>
            <person name="Ramsay L.D."/>
            <person name="Iwata A."/>
            <person name="Wang Y."/>
            <person name="Nelson W."/>
            <person name="Farmer A.D."/>
            <person name="Gaur P.M."/>
            <person name="Soderlund C."/>
            <person name="Penmetsa R.V."/>
            <person name="Xu C."/>
            <person name="Bharti A.K."/>
            <person name="He W."/>
            <person name="Winter P."/>
            <person name="Zhao S."/>
            <person name="Hane J.K."/>
            <person name="Carrasquilla-Garcia N."/>
            <person name="Condie J.A."/>
            <person name="Upadhyaya H.D."/>
            <person name="Luo M.C."/>
            <person name="Thudi M."/>
            <person name="Gowda C.L."/>
            <person name="Singh N.P."/>
            <person name="Lichtenzveig J."/>
            <person name="Gali K.K."/>
            <person name="Rubio J."/>
            <person name="Nadarajan N."/>
            <person name="Dolezel J."/>
            <person name="Bansal K.C."/>
            <person name="Xu X."/>
            <person name="Edwards D."/>
            <person name="Zhang G."/>
            <person name="Kahl G."/>
            <person name="Gil J."/>
            <person name="Singh K.B."/>
            <person name="Datta S.K."/>
            <person name="Jackson S.A."/>
            <person name="Wang J."/>
            <person name="Cook D.R."/>
        </authorList>
    </citation>
    <scope>NUCLEOTIDE SEQUENCE [LARGE SCALE GENOMIC DNA]</scope>
    <source>
        <strain evidence="5">cv. CDC Frontier</strain>
    </source>
</reference>
<dbReference type="InterPro" id="IPR001611">
    <property type="entry name" value="Leu-rich_rpt"/>
</dbReference>